<dbReference type="EMBL" id="AEOI02000005">
    <property type="protein sequence ID" value="ESX01038.1"/>
    <property type="molecule type" value="Genomic_DNA"/>
</dbReference>
<name>W1QG23_OGAPD</name>
<dbReference type="GO" id="GO:0000124">
    <property type="term" value="C:SAGA complex"/>
    <property type="evidence" value="ECO:0007669"/>
    <property type="project" value="EnsemblFungi"/>
</dbReference>
<evidence type="ECO:0000259" key="5">
    <source>
        <dbReference type="PROSITE" id="PS51190"/>
    </source>
</evidence>
<feature type="region of interest" description="Disordered" evidence="2">
    <location>
        <begin position="3116"/>
        <end position="3159"/>
    </location>
</feature>
<dbReference type="InterPro" id="IPR050517">
    <property type="entry name" value="DDR_Repair_Kinase"/>
</dbReference>
<keyword evidence="7" id="KW-1185">Reference proteome</keyword>
<dbReference type="SMART" id="SM00146">
    <property type="entry name" value="PI3Kc"/>
    <property type="match status" value="1"/>
</dbReference>
<dbReference type="Gene3D" id="1.10.1070.11">
    <property type="entry name" value="Phosphatidylinositol 3-/4-kinase, catalytic domain"/>
    <property type="match status" value="1"/>
</dbReference>
<dbReference type="PROSITE" id="PS51189">
    <property type="entry name" value="FAT"/>
    <property type="match status" value="1"/>
</dbReference>
<protein>
    <submittedName>
        <fullName evidence="6">Transcription-associated protein</fullName>
    </submittedName>
</protein>
<dbReference type="InterPro" id="IPR046807">
    <property type="entry name" value="Tra1_central"/>
</dbReference>
<dbReference type="STRING" id="871575.W1QG23"/>
<dbReference type="Pfam" id="PF20206">
    <property type="entry name" value="Tra1_ring"/>
    <property type="match status" value="1"/>
</dbReference>
<dbReference type="RefSeq" id="XP_013935872.1">
    <property type="nucleotide sequence ID" value="XM_014080397.1"/>
</dbReference>
<dbReference type="Pfam" id="PF00454">
    <property type="entry name" value="PI3_PI4_kinase"/>
    <property type="match status" value="1"/>
</dbReference>
<feature type="domain" description="FAT" evidence="4">
    <location>
        <begin position="2555"/>
        <end position="3107"/>
    </location>
</feature>
<dbReference type="InterPro" id="IPR011009">
    <property type="entry name" value="Kinase-like_dom_sf"/>
</dbReference>
<dbReference type="InterPro" id="IPR014009">
    <property type="entry name" value="PIK_FAT"/>
</dbReference>
<evidence type="ECO:0000313" key="6">
    <source>
        <dbReference type="EMBL" id="ESX01038.1"/>
    </source>
</evidence>
<dbReference type="InterPro" id="IPR000403">
    <property type="entry name" value="PI3/4_kinase_cat_dom"/>
</dbReference>
<dbReference type="PANTHER" id="PTHR11139">
    <property type="entry name" value="ATAXIA TELANGIECTASIA MUTATED ATM -RELATED"/>
    <property type="match status" value="1"/>
</dbReference>
<dbReference type="GeneID" id="25769918"/>
<sequence length="3702" mass="422607">MASLESFVTRLQDPSLDLGAQHAVLSELCDTLETYNGAQEYEHFLKSLMPVFFKLLESVPVSMVSNSPEQKLRHLVLDIIHRLPVNEAFQPYSVQVLDVLTKLIREENEENGIQCMKIIASLHKSYKAKFADRVHEFIGILQEIYSNIPQVVDEQFGEHDESSAPPTSGSPGSLELEENTSKTLFKATHSFKMIAECPITMVSLYSSYKEIIDDSVANFIPQVIGLLRLQAKKQQEAHEAAKARGEYVTGVTKEIRNRALYGDFILGQVKAASFLAYVFIRRGANSALEPFLGEIPDLIVRLLQDCPPELATARRELLHATRHILSTEFRSLFLPKMDLLFDDRVIIGEGLTAHETLRPLAYSIVADFIHVNGNLSTDRIWKSVQLYCDHLQDSTLAQTVHIMSAKLLLNLVDRVLKLDDKEDARQLFLIMINAFVKRFALLNRQYTDIVQQHEKFVQNKEQKRVDSLSWRSKAKQLTGKSLFGAEEPKPDTKPESKDADAMDVDSPEYTFYEMQRDVPIHLAQPSPQDPLESAKYLFRTLMTFLKSIFYGFRSCNPPPQKDYTPQVWNDCARIVSSEEINILKELFRECIFGLRFFQSSKPVLNTAQLKQTFDVSGPNLPITSSKEEKDLMEILATMFIYLEPSAFNEVMQSQLELMFDAMLKNAALLHIPQFFLASETTTSNFSGILIIFVMSKLGELGEMDIVKSNILIRLFKLCFMSVNLFQAANETVILPHLNKMILRSLEYTTTAKEPIVYFYLIRTLFRSIGGGRFEALYKEILPLLQVLLESLNRLIQTARRPQERDIYVELCLTVPVRLSVLVPHLSYLMRPLVYALNGSQELISQGLRTLELCVDNLTAEYFDPIIEPVIEDVMKALWKHLRPLPYYHQHSHTTFRLLGKLGGRNHNFIGLHHDLQGSTATNQELEALFRIEGLPKETPVSITAGISTALNTLVNTRYKMHYRVSAFRYLSAVLKLFIDADDVPADLAARIEQVISHVTDETKAKELGASGEIVLAPDNVKDPARFTRQEELLVRLLEALFYAVSIDEVRDEAAALIKGICEHYVLLFFGRTMVDAYKFNRRFSVGDHEGKKSLNENTIFDAISYALSFHIKAVRDTGVDAVRTIFNACVTLFGRIDDAIKFLPIRRMCSKFVHCCFEEAYYTKLGGCLGLQTMMYELDIPVQYFALRQLEICRAMFFVLRDTPPDVPSEVCRVAKQLVLKLLNDCNREVSKEAVFQQPFQSVVSQIVFDLSNSNPNVRETAQEALETLSHVTQVPVATMISPSKGILLAPIFGKPLRALPFHMQIGNIDAITFCLGLEDTFLEFNDELNRLLSEALALVDAEDESLISAHRISEHRTSEQLVKLRVVCIKLLSLALTKPAFSNGNPQIRIRILGVFFKTLCAKSSQIINAAHAGLKQVLSQNSKLPKELLQSGLRPMLMNLSDHKKLSVSGLEALSRLLELLISYFKVEIGRKLLDHLMAWAQPQTLQRIALQELDNNSTVQIIVAILNIFHLLPPQAYTFMEELLSTLLYLETHLRRHQTSPFRLPIAKFLNRFSEHSVTYFVQKFSYRTYGCWLAYFVGLPDSPELRSQVRAQLDTFAKSLADEQDQNVRYVKFANLVDLVAAIAREDRDWLKQQQPLFQQLFDASVQSIEYAKTAGLKSDCHFMLEQAIGKLQTIYVDFLETTAAGPKETLALVAFVTTKQVAVSPAFEDYTFEKIVKSTSVELRQAYLSAVLDALGTDLCMAAKLYLLRNILLPTLLFELHVNGNLAGLVNDAWLSAVNEKIWKANHRGEASGSFDSYRVELLQLTALLEKTSPELVANYKKDMIKFNWNLITLDDAITKQAAYVSTAYFIAAFETPAKLVTQIFVALLRANQIDVRYLVRQALDILAPVLEARIGSSMDWLKWPRRVLSEDGFNVTQVLNVYQFIVHHADLFYEARDQFVPNIITAVGKLTILNNSSTENQVLAIDMGELILNWETKAKEEATGNANGDGDKMDVDSDAKTYTVPFGQRETCITFLIRYVCISQQRASENELGQRALNILHILLSPKYWPEVTVKLAFFERFLVAADFSTSNVLGYCLNALEVLGVALEWKPAEWIVSNLEYLQKLLEKCIRSDNHDIQEALQKVLNLILSAINKQVPATEEEQPEEVTNFLTFLTNVISEDLNSMNSVAAGVTLSWTLAQYKPDAQNAQIPLIMRTLSKLVKDHIAIASQNRQFSNSAEQSAYQTDYEAKMTTKLLKKILDFSSMRISVLGDQRRIFLSLLVQLIDRSVDKDLLMRIINIARGWVFAKNELFPTTKENAGILSKMMVFEMKGDPELARAFYQIIIDIFKDPALAGTELTVRMEHPFLVGTKLSDTGVRRELMSILDRSLEKDLDKRLFYIVREQNWEYLAEYPWLNQAAQLLYGSFDFDHVLRYTDNEYKLAALGDIDEALPKRGTQEPAAREPIKAFVSKHVDFLNTHVRVRARDVLEPLMDISYQSPETIHNSWCTLFPIAYGAIDHRNKADFLHSFVTLLSKDYHVRQQDGKPNVIHTMLEAAGKCADLQLPPHLVKYLGLNYDAWYSGVRIMEQIETNPVTENQKIKETNRDALVEMYSNLQEDDMFYGMWRRRAKYFETNSALSYEQIGLWDKALQLYENAQIKARSGVLPYSESEYALWEDNWILCAEKLQHWDILTELAKHEGFTDLLLECGWRVADWISDREPLEQSVKTVMDVPTPRRQMFQTFLCLQGYAHSKETIQNVTRYCDEGIQLALRKWHSLPTRITGAHISLLHIFQQYVEFMEASQVYRSLATTTAQNLDVKSQELKRVLQAWRERLPNIWDDINIWNDLVTWRQHAFNVINKVYMPLIPALQQNNSNNNSYAFRGYHEIAWVINRFAHVARKHNMPEVCINQLTKIYTLPNIEIQEAFLKLREQAKCHYQNPAELSTGLDVISNTNLVYFAAQQKAEFITLKGMFLAKLNSPDEANQAFATAVQLDLNLPKAWAEWGFFNDARFKESNDIAYAKHAISCYLQAAGLYKNNKARRLLCRILWLISLDDASGTLAETFESHQGEMPVWHWITFIPQLLTSLSHREARLARHVLIRIAKSYPQALHFQLRTTKEDFAVLQRQMTQRPDSNGDNAPTSPEALAQHPTGATPAGSSSPAPGSTPGVNSQPWQHVEEIMGILKTAYPLLALSLESLVDQISQRFKSSHDDDAYRLVVALYNDGVQYFNRLTNPKEDARLPPATEANIIRFADTVLPKHIREEFDVDIIKSKPNLETYISKLRKWKDCLEEKLDRSFGKMNMERVCPHLSQFHHQKFEDIEIPGQYLLNKETNNHFVKIERFLPTLELIRGPTACYKRITIRGHDGSLHSFAVQFPAARHCRREERIFQLFRIFNDALSKNVQARRRNIELTLPVAIPLSPHIRIMSDSEDYVNMLSIYEDYCRQSGLNKDEPFAYTIEKLHAAYDPRLPKPDILSVKTEILAAIQSTLVPSTVMKDYFLKHYTRFEEFWLFRKQFTSQYASFIFMTYMLCINSRQPQKIHINQSSGRVWTSEMLPYKVASGKTHSNAFANSTLDVSAQRAAPLFCSLEMVPFRLTPNVQKLIGEAGMEGILSAHIMIIAQCLSDPEYEMEHFLSLFVRDEVVAWFTQQHRPSAGDPHLREIVRVNVNFVTKRVAQLSHMEGQGIASQFILNLIAHAVNPRNLASTDTLWMAYM</sequence>
<dbReference type="GO" id="GO:0004402">
    <property type="term" value="F:histone acetyltransferase activity"/>
    <property type="evidence" value="ECO:0007669"/>
    <property type="project" value="EnsemblFungi"/>
</dbReference>
<feature type="compositionally biased region" description="Polar residues" evidence="2">
    <location>
        <begin position="3116"/>
        <end position="3128"/>
    </location>
</feature>
<evidence type="ECO:0000259" key="4">
    <source>
        <dbReference type="PROSITE" id="PS51189"/>
    </source>
</evidence>
<feature type="region of interest" description="Disordered" evidence="2">
    <location>
        <begin position="155"/>
        <end position="175"/>
    </location>
</feature>
<dbReference type="PANTHER" id="PTHR11139:SF1">
    <property type="entry name" value="TRANSFORMATION_TRANSCRIPTION DOMAIN-ASSOCIATED PROTEIN"/>
    <property type="match status" value="1"/>
</dbReference>
<dbReference type="GO" id="GO:0006281">
    <property type="term" value="P:DNA repair"/>
    <property type="evidence" value="ECO:0007669"/>
    <property type="project" value="EnsemblFungi"/>
</dbReference>
<dbReference type="PROSITE" id="PS51190">
    <property type="entry name" value="FATC"/>
    <property type="match status" value="1"/>
</dbReference>
<accession>W1QG23</accession>
<feature type="region of interest" description="Disordered" evidence="2">
    <location>
        <begin position="481"/>
        <end position="500"/>
    </location>
</feature>
<comment type="similarity">
    <text evidence="1">Belongs to the PI3/PI4-kinase family. TRA1 subfamily.</text>
</comment>
<dbReference type="OrthoDB" id="5570127at2759"/>
<dbReference type="Gene3D" id="1.25.10.10">
    <property type="entry name" value="Leucine-rich Repeat Variant"/>
    <property type="match status" value="1"/>
</dbReference>
<organism evidence="6 7">
    <name type="scientific">Ogataea parapolymorpha (strain ATCC 26012 / BCRC 20466 / JCM 22074 / NRRL Y-7560 / DL-1)</name>
    <name type="common">Yeast</name>
    <name type="synonym">Hansenula polymorpha</name>
    <dbReference type="NCBI Taxonomy" id="871575"/>
    <lineage>
        <taxon>Eukaryota</taxon>
        <taxon>Fungi</taxon>
        <taxon>Dikarya</taxon>
        <taxon>Ascomycota</taxon>
        <taxon>Saccharomycotina</taxon>
        <taxon>Pichiomycetes</taxon>
        <taxon>Pichiales</taxon>
        <taxon>Pichiaceae</taxon>
        <taxon>Ogataea</taxon>
    </lineage>
</organism>
<dbReference type="InterPro" id="IPR016024">
    <property type="entry name" value="ARM-type_fold"/>
</dbReference>
<dbReference type="InterPro" id="IPR003151">
    <property type="entry name" value="PIK-rel_kinase_FAT"/>
</dbReference>
<evidence type="ECO:0000259" key="3">
    <source>
        <dbReference type="PROSITE" id="PS50290"/>
    </source>
</evidence>
<comment type="caution">
    <text evidence="6">The sequence shown here is derived from an EMBL/GenBank/DDBJ whole genome shotgun (WGS) entry which is preliminary data.</text>
</comment>
<evidence type="ECO:0000313" key="7">
    <source>
        <dbReference type="Proteomes" id="UP000008673"/>
    </source>
</evidence>
<gene>
    <name evidence="6" type="ORF">HPODL_00447</name>
</gene>
<dbReference type="eggNOG" id="KOG0889">
    <property type="taxonomic scope" value="Eukaryota"/>
</dbReference>
<dbReference type="OMA" id="CLDLYGQ"/>
<dbReference type="Proteomes" id="UP000008673">
    <property type="component" value="Unassembled WGS sequence"/>
</dbReference>
<dbReference type="PROSITE" id="PS50290">
    <property type="entry name" value="PI3_4_KINASE_3"/>
    <property type="match status" value="1"/>
</dbReference>
<dbReference type="Pfam" id="PF20175">
    <property type="entry name" value="Tra1_central"/>
    <property type="match status" value="1"/>
</dbReference>
<dbReference type="SUPFAM" id="SSF48371">
    <property type="entry name" value="ARM repeat"/>
    <property type="match status" value="3"/>
</dbReference>
<feature type="compositionally biased region" description="Low complexity" evidence="2">
    <location>
        <begin position="163"/>
        <end position="173"/>
    </location>
</feature>
<dbReference type="Pfam" id="PF02259">
    <property type="entry name" value="FAT"/>
    <property type="match status" value="1"/>
</dbReference>
<feature type="domain" description="FATC" evidence="5">
    <location>
        <begin position="3669"/>
        <end position="3702"/>
    </location>
</feature>
<dbReference type="CDD" id="cd05163">
    <property type="entry name" value="PIKK_TRRAP"/>
    <property type="match status" value="1"/>
</dbReference>
<dbReference type="SUPFAM" id="SSF56112">
    <property type="entry name" value="Protein kinase-like (PK-like)"/>
    <property type="match status" value="1"/>
</dbReference>
<dbReference type="HOGENOM" id="CLU_000129_1_0_1"/>
<feature type="compositionally biased region" description="Low complexity" evidence="2">
    <location>
        <begin position="3137"/>
        <end position="3155"/>
    </location>
</feature>
<dbReference type="InterPro" id="IPR003152">
    <property type="entry name" value="FATC_dom"/>
</dbReference>
<dbReference type="GO" id="GO:0045944">
    <property type="term" value="P:positive regulation of transcription by RNA polymerase II"/>
    <property type="evidence" value="ECO:0007669"/>
    <property type="project" value="EnsemblFungi"/>
</dbReference>
<feature type="domain" description="PI3K/PI4K catalytic" evidence="3">
    <location>
        <begin position="3331"/>
        <end position="3690"/>
    </location>
</feature>
<dbReference type="KEGG" id="opa:HPODL_00447"/>
<evidence type="ECO:0000256" key="2">
    <source>
        <dbReference type="SAM" id="MobiDB-lite"/>
    </source>
</evidence>
<dbReference type="GO" id="GO:0005634">
    <property type="term" value="C:nucleus"/>
    <property type="evidence" value="ECO:0007669"/>
    <property type="project" value="EnsemblFungi"/>
</dbReference>
<reference evidence="6 7" key="1">
    <citation type="journal article" date="2013" name="BMC Genomics">
        <title>Genome sequence and analysis of methylotrophic yeast Hansenula polymorpha DL1.</title>
        <authorList>
            <person name="Ravin N.V."/>
            <person name="Eldarov M.A."/>
            <person name="Kadnikov V.V."/>
            <person name="Beletsky A.V."/>
            <person name="Schneider J."/>
            <person name="Mardanova E.S."/>
            <person name="Smekalova E.M."/>
            <person name="Zvereva M.I."/>
            <person name="Dontsova O.A."/>
            <person name="Mardanov A.V."/>
            <person name="Skryabin K.G."/>
        </authorList>
    </citation>
    <scope>NUCLEOTIDE SEQUENCE [LARGE SCALE GENOMIC DNA]</scope>
    <source>
        <strain evidence="7">ATCC 26012 / BCRC 20466 / JCM 22074 / NRRL Y-7560 / DL-1</strain>
    </source>
</reference>
<dbReference type="InterPro" id="IPR011989">
    <property type="entry name" value="ARM-like"/>
</dbReference>
<proteinExistence type="inferred from homology"/>
<dbReference type="InterPro" id="IPR046805">
    <property type="entry name" value="Tra1_ring"/>
</dbReference>
<dbReference type="GO" id="GO:0046695">
    <property type="term" value="C:SLIK (SAGA-like) complex"/>
    <property type="evidence" value="ECO:0007669"/>
    <property type="project" value="EnsemblFungi"/>
</dbReference>
<feature type="compositionally biased region" description="Basic and acidic residues" evidence="2">
    <location>
        <begin position="486"/>
        <end position="500"/>
    </location>
</feature>
<dbReference type="GO" id="GO:0035267">
    <property type="term" value="C:NuA4 histone acetyltransferase complex"/>
    <property type="evidence" value="ECO:0007669"/>
    <property type="project" value="EnsemblFungi"/>
</dbReference>
<dbReference type="InterPro" id="IPR036940">
    <property type="entry name" value="PI3/4_kinase_cat_sf"/>
</dbReference>
<evidence type="ECO:0000256" key="1">
    <source>
        <dbReference type="ARBA" id="ARBA00007234"/>
    </source>
</evidence>